<dbReference type="AlphaFoldDB" id="A0A6M0CE53"/>
<feature type="domain" description="DUF418" evidence="2">
    <location>
        <begin position="228"/>
        <end position="400"/>
    </location>
</feature>
<feature type="transmembrane region" description="Helical" evidence="1">
    <location>
        <begin position="138"/>
        <end position="158"/>
    </location>
</feature>
<evidence type="ECO:0000313" key="3">
    <source>
        <dbReference type="EMBL" id="NER15702.1"/>
    </source>
</evidence>
<feature type="transmembrane region" description="Helical" evidence="1">
    <location>
        <begin position="114"/>
        <end position="131"/>
    </location>
</feature>
<feature type="transmembrane region" description="Helical" evidence="1">
    <location>
        <begin position="360"/>
        <end position="381"/>
    </location>
</feature>
<feature type="transmembrane region" description="Helical" evidence="1">
    <location>
        <begin position="334"/>
        <end position="354"/>
    </location>
</feature>
<feature type="transmembrane region" description="Helical" evidence="1">
    <location>
        <begin position="90"/>
        <end position="108"/>
    </location>
</feature>
<feature type="transmembrane region" description="Helical" evidence="1">
    <location>
        <begin position="51"/>
        <end position="78"/>
    </location>
</feature>
<dbReference type="PANTHER" id="PTHR30590:SF3">
    <property type="entry name" value="HYPOTHETICAL MEMBRANE SPANNING PROTEIN"/>
    <property type="match status" value="1"/>
</dbReference>
<feature type="transmembrane region" description="Helical" evidence="1">
    <location>
        <begin position="12"/>
        <end position="31"/>
    </location>
</feature>
<evidence type="ECO:0000313" key="4">
    <source>
        <dbReference type="Proteomes" id="UP000474296"/>
    </source>
</evidence>
<feature type="transmembrane region" description="Helical" evidence="1">
    <location>
        <begin position="246"/>
        <end position="270"/>
    </location>
</feature>
<proteinExistence type="predicted"/>
<protein>
    <submittedName>
        <fullName evidence="3">DUF418 domain-containing protein</fullName>
    </submittedName>
</protein>
<gene>
    <name evidence="3" type="ORF">GWK10_00670</name>
</gene>
<feature type="transmembrane region" description="Helical" evidence="1">
    <location>
        <begin position="214"/>
        <end position="234"/>
    </location>
</feature>
<organism evidence="3 4">
    <name type="scientific">Spongiivirga citrea</name>
    <dbReference type="NCBI Taxonomy" id="1481457"/>
    <lineage>
        <taxon>Bacteria</taxon>
        <taxon>Pseudomonadati</taxon>
        <taxon>Bacteroidota</taxon>
        <taxon>Flavobacteriia</taxon>
        <taxon>Flavobacteriales</taxon>
        <taxon>Flavobacteriaceae</taxon>
        <taxon>Spongiivirga</taxon>
    </lineage>
</organism>
<dbReference type="EMBL" id="JAABOQ010000001">
    <property type="protein sequence ID" value="NER15702.1"/>
    <property type="molecule type" value="Genomic_DNA"/>
</dbReference>
<sequence>MTTTKRIQSIDALRGFALAGIVLVHMVENYVGGLVPPESMEGTNQGAIDQVVSGILGFFFIGKFFALFSFLFGLSFFIQMDNAAKKNSSFSGRFLWRLVVLFIIGYAHHLFYRGDILTIYALFGVLLIPFYKLANKWILIISLIIFAGFFRFIIYGLFGSDSLFSDFDLSPDNPAAATYFQTLKNGSILDVFKSNATEGQLMKMDFQLGIFGRGYLTFGFFLLGLLAGKIGLFNDLAAFKKQLRRFLIRLSIGLVSIIAIVAVIVVVFYSSPSEQQQQPDMESWAAMAGLTVFDIFNILLTLILLSAFCLLFLKTKGQRFFSIFTSYGRMALSNYFLQSVIGTFILYGWGLGYLGELRNIYTFLIGLGIIAIQIAFSNFWLKHFQYGPLEWLWRSLTYFKKVPFKKS</sequence>
<dbReference type="RefSeq" id="WP_164028976.1">
    <property type="nucleotide sequence ID" value="NZ_JAABOQ010000001.1"/>
</dbReference>
<dbReference type="Proteomes" id="UP000474296">
    <property type="component" value="Unassembled WGS sequence"/>
</dbReference>
<name>A0A6M0CE53_9FLAO</name>
<dbReference type="InterPro" id="IPR052529">
    <property type="entry name" value="Bact_Transport_Assoc"/>
</dbReference>
<feature type="transmembrane region" description="Helical" evidence="1">
    <location>
        <begin position="290"/>
        <end position="313"/>
    </location>
</feature>
<dbReference type="InterPro" id="IPR007349">
    <property type="entry name" value="DUF418"/>
</dbReference>
<accession>A0A6M0CE53</accession>
<keyword evidence="1" id="KW-0472">Membrane</keyword>
<comment type="caution">
    <text evidence="3">The sequence shown here is derived from an EMBL/GenBank/DDBJ whole genome shotgun (WGS) entry which is preliminary data.</text>
</comment>
<evidence type="ECO:0000256" key="1">
    <source>
        <dbReference type="SAM" id="Phobius"/>
    </source>
</evidence>
<keyword evidence="1" id="KW-0812">Transmembrane</keyword>
<keyword evidence="1" id="KW-1133">Transmembrane helix</keyword>
<evidence type="ECO:0000259" key="2">
    <source>
        <dbReference type="Pfam" id="PF04235"/>
    </source>
</evidence>
<dbReference type="PANTHER" id="PTHR30590">
    <property type="entry name" value="INNER MEMBRANE PROTEIN"/>
    <property type="match status" value="1"/>
</dbReference>
<keyword evidence="4" id="KW-1185">Reference proteome</keyword>
<reference evidence="3 4" key="1">
    <citation type="submission" date="2020-01" db="EMBL/GenBank/DDBJ databases">
        <title>Spongiivirga citrea KCTC 32990T.</title>
        <authorList>
            <person name="Wang G."/>
        </authorList>
    </citation>
    <scope>NUCLEOTIDE SEQUENCE [LARGE SCALE GENOMIC DNA]</scope>
    <source>
        <strain evidence="3 4">KCTC 32990</strain>
    </source>
</reference>
<dbReference type="Pfam" id="PF04235">
    <property type="entry name" value="DUF418"/>
    <property type="match status" value="1"/>
</dbReference>